<dbReference type="Gene3D" id="3.30.200.20">
    <property type="entry name" value="Phosphorylase Kinase, domain 1"/>
    <property type="match status" value="1"/>
</dbReference>
<keyword evidence="1" id="KW-0418">Kinase</keyword>
<reference evidence="1 2" key="1">
    <citation type="submission" date="2018-06" db="EMBL/GenBank/DDBJ databases">
        <authorList>
            <consortium name="Pathogen Informatics"/>
            <person name="Doyle S."/>
        </authorList>
    </citation>
    <scope>NUCLEOTIDE SEQUENCE [LARGE SCALE GENOMIC DNA]</scope>
    <source>
        <strain evidence="1 2">NCTC1542</strain>
    </source>
</reference>
<protein>
    <submittedName>
        <fullName evidence="1">Ser/Thr protein kinase F</fullName>
        <ecNumber evidence="1">2.7.1.-</ecNumber>
        <ecNumber evidence="1">2.7.11.1</ecNumber>
    </submittedName>
</protein>
<gene>
    <name evidence="1" type="primary">pknF_6</name>
    <name evidence="1" type="ORF">NCTC1542_06186</name>
</gene>
<dbReference type="SUPFAM" id="SSF56112">
    <property type="entry name" value="Protein kinase-like (PK-like)"/>
    <property type="match status" value="1"/>
</dbReference>
<dbReference type="EC" id="2.7.1.-" evidence="1"/>
<organism evidence="1 2">
    <name type="scientific">Mycolicibacterium fortuitum</name>
    <name type="common">Mycobacterium fortuitum</name>
    <dbReference type="NCBI Taxonomy" id="1766"/>
    <lineage>
        <taxon>Bacteria</taxon>
        <taxon>Bacillati</taxon>
        <taxon>Actinomycetota</taxon>
        <taxon>Actinomycetes</taxon>
        <taxon>Mycobacteriales</taxon>
        <taxon>Mycobacteriaceae</taxon>
        <taxon>Mycolicibacterium</taxon>
    </lineage>
</organism>
<name>A0A378V4V1_MYCFO</name>
<evidence type="ECO:0000313" key="2">
    <source>
        <dbReference type="Proteomes" id="UP000255389"/>
    </source>
</evidence>
<sequence length="47" mass="5199">MPLSDGQTFAGYRVLRQHGPGGMGEAYLVRHPPLPRLDALKVLRVDL</sequence>
<dbReference type="GO" id="GO:0004674">
    <property type="term" value="F:protein serine/threonine kinase activity"/>
    <property type="evidence" value="ECO:0007669"/>
    <property type="project" value="UniProtKB-EC"/>
</dbReference>
<dbReference type="AlphaFoldDB" id="A0A378V4V1"/>
<dbReference type="Proteomes" id="UP000255389">
    <property type="component" value="Unassembled WGS sequence"/>
</dbReference>
<keyword evidence="1" id="KW-0808">Transferase</keyword>
<dbReference type="EMBL" id="UGQY01000004">
    <property type="protein sequence ID" value="SUA04679.1"/>
    <property type="molecule type" value="Genomic_DNA"/>
</dbReference>
<dbReference type="InterPro" id="IPR011009">
    <property type="entry name" value="Kinase-like_dom_sf"/>
</dbReference>
<dbReference type="EC" id="2.7.11.1" evidence="1"/>
<accession>A0A378V4V1</accession>
<evidence type="ECO:0000313" key="1">
    <source>
        <dbReference type="EMBL" id="SUA04679.1"/>
    </source>
</evidence>
<proteinExistence type="predicted"/>